<evidence type="ECO:0000256" key="6">
    <source>
        <dbReference type="SAM" id="Phobius"/>
    </source>
</evidence>
<keyword evidence="4 6" id="KW-1133">Transmembrane helix</keyword>
<dbReference type="EMBL" id="CP003221">
    <property type="protein sequence ID" value="EGJ50433.1"/>
    <property type="molecule type" value="Genomic_DNA"/>
</dbReference>
<evidence type="ECO:0000256" key="2">
    <source>
        <dbReference type="ARBA" id="ARBA00022475"/>
    </source>
</evidence>
<feature type="transmembrane region" description="Helical" evidence="6">
    <location>
        <begin position="149"/>
        <end position="166"/>
    </location>
</feature>
<keyword evidence="2" id="KW-1003">Cell membrane</keyword>
<dbReference type="InterPro" id="IPR050638">
    <property type="entry name" value="AA-Vitamin_Transporters"/>
</dbReference>
<feature type="domain" description="EamA" evidence="7">
    <location>
        <begin position="179"/>
        <end position="312"/>
    </location>
</feature>
<evidence type="ECO:0000313" key="9">
    <source>
        <dbReference type="Proteomes" id="UP000007844"/>
    </source>
</evidence>
<feature type="domain" description="EamA" evidence="7">
    <location>
        <begin position="37"/>
        <end position="165"/>
    </location>
</feature>
<feature type="transmembrane region" description="Helical" evidence="6">
    <location>
        <begin position="122"/>
        <end position="142"/>
    </location>
</feature>
<dbReference type="eggNOG" id="COG0697">
    <property type="taxonomic scope" value="Bacteria"/>
</dbReference>
<dbReference type="Gene3D" id="1.10.3730.20">
    <property type="match status" value="1"/>
</dbReference>
<reference evidence="8 9" key="1">
    <citation type="journal article" date="2011" name="J. Bacteriol.">
        <title>Genome sequence of the mercury-methylating and pleomorphic Desulfovibrio africanus Strain Walvis Bay.</title>
        <authorList>
            <person name="Brown S.D."/>
            <person name="Wall J.D."/>
            <person name="Kucken A.M."/>
            <person name="Gilmour C.C."/>
            <person name="Podar M."/>
            <person name="Brandt C.C."/>
            <person name="Teshima H."/>
            <person name="Detter J.C."/>
            <person name="Han C.S."/>
            <person name="Land M.L."/>
            <person name="Lucas S."/>
            <person name="Han J."/>
            <person name="Pennacchio L."/>
            <person name="Nolan M."/>
            <person name="Pitluck S."/>
            <person name="Woyke T."/>
            <person name="Goodwin L."/>
            <person name="Palumbo A.V."/>
            <person name="Elias D.A."/>
        </authorList>
    </citation>
    <scope>NUCLEOTIDE SEQUENCE [LARGE SCALE GENOMIC DNA]</scope>
    <source>
        <strain evidence="8 9">Walvis Bay</strain>
    </source>
</reference>
<feature type="transmembrane region" description="Helical" evidence="6">
    <location>
        <begin position="92"/>
        <end position="110"/>
    </location>
</feature>
<evidence type="ECO:0000313" key="8">
    <source>
        <dbReference type="EMBL" id="EGJ50433.1"/>
    </source>
</evidence>
<dbReference type="Proteomes" id="UP000007844">
    <property type="component" value="Chromosome"/>
</dbReference>
<dbReference type="Pfam" id="PF00892">
    <property type="entry name" value="EamA"/>
    <property type="match status" value="2"/>
</dbReference>
<gene>
    <name evidence="8" type="ORF">Desaf_2104</name>
</gene>
<evidence type="ECO:0000256" key="3">
    <source>
        <dbReference type="ARBA" id="ARBA00022692"/>
    </source>
</evidence>
<dbReference type="PANTHER" id="PTHR32322">
    <property type="entry name" value="INNER MEMBRANE TRANSPORTER"/>
    <property type="match status" value="1"/>
</dbReference>
<dbReference type="STRING" id="690850.Desaf_2104"/>
<keyword evidence="9" id="KW-1185">Reference proteome</keyword>
<evidence type="ECO:0000259" key="7">
    <source>
        <dbReference type="Pfam" id="PF00892"/>
    </source>
</evidence>
<feature type="transmembrane region" description="Helical" evidence="6">
    <location>
        <begin position="209"/>
        <end position="231"/>
    </location>
</feature>
<comment type="subcellular location">
    <subcellularLocation>
        <location evidence="1">Cell membrane</location>
        <topology evidence="1">Multi-pass membrane protein</topology>
    </subcellularLocation>
</comment>
<feature type="transmembrane region" description="Helical" evidence="6">
    <location>
        <begin position="297"/>
        <end position="313"/>
    </location>
</feature>
<evidence type="ECO:0000256" key="4">
    <source>
        <dbReference type="ARBA" id="ARBA00022989"/>
    </source>
</evidence>
<keyword evidence="3 6" id="KW-0812">Transmembrane</keyword>
<sequence>MTCGSGRAIFGVLLGTVYRGQTMIMPSERSLRLAHASLFASTVLWGASFIAMKIAVTAYGPMPVIWGRMAIASLIFMACSRSLRRVVFQLRDIWAILLMALFEPCLYYLFEGYAMHYTTASQAGTVSAILPLTVAVGAHFMLAENIRASVVVGFLVSLAGVAVLSLGGSATEDAPNPVLGNFLEFMAMVSATGYMLLVKRLSARHSPWYLTAMQAVCGAVFFLPAFLWHAPEIPANFAWAPTLAVVFLGTIITVGAYGLYNYGMSILPASQAAAYVNLIPVVAVALGWLMLGERFTTVQFLGAGLVFIGIYCSQGRGFTRRKVASQVKG</sequence>
<feature type="transmembrane region" description="Helical" evidence="6">
    <location>
        <begin position="272"/>
        <end position="291"/>
    </location>
</feature>
<name>F3Z3Y1_DESAF</name>
<feature type="transmembrane region" description="Helical" evidence="6">
    <location>
        <begin position="62"/>
        <end position="80"/>
    </location>
</feature>
<protein>
    <recommendedName>
        <fullName evidence="7">EamA domain-containing protein</fullName>
    </recommendedName>
</protein>
<dbReference type="SUPFAM" id="SSF103481">
    <property type="entry name" value="Multidrug resistance efflux transporter EmrE"/>
    <property type="match status" value="2"/>
</dbReference>
<keyword evidence="5 6" id="KW-0472">Membrane</keyword>
<dbReference type="InterPro" id="IPR000620">
    <property type="entry name" value="EamA_dom"/>
</dbReference>
<accession>F3Z3Y1</accession>
<dbReference type="PANTHER" id="PTHR32322:SF18">
    <property type="entry name" value="S-ADENOSYLMETHIONINE_S-ADENOSYLHOMOCYSTEINE TRANSPORTER"/>
    <property type="match status" value="1"/>
</dbReference>
<dbReference type="GO" id="GO:0005886">
    <property type="term" value="C:plasma membrane"/>
    <property type="evidence" value="ECO:0007669"/>
    <property type="project" value="UniProtKB-SubCell"/>
</dbReference>
<organism evidence="8 9">
    <name type="scientific">Desulfocurvibacter africanus subsp. africanus str. Walvis Bay</name>
    <dbReference type="NCBI Taxonomy" id="690850"/>
    <lineage>
        <taxon>Bacteria</taxon>
        <taxon>Pseudomonadati</taxon>
        <taxon>Thermodesulfobacteriota</taxon>
        <taxon>Desulfovibrionia</taxon>
        <taxon>Desulfovibrionales</taxon>
        <taxon>Desulfovibrionaceae</taxon>
        <taxon>Desulfocurvibacter</taxon>
    </lineage>
</organism>
<proteinExistence type="predicted"/>
<dbReference type="AlphaFoldDB" id="F3Z3Y1"/>
<feature type="transmembrane region" description="Helical" evidence="6">
    <location>
        <begin position="237"/>
        <end position="260"/>
    </location>
</feature>
<dbReference type="InterPro" id="IPR037185">
    <property type="entry name" value="EmrE-like"/>
</dbReference>
<feature type="transmembrane region" description="Helical" evidence="6">
    <location>
        <begin position="178"/>
        <end position="197"/>
    </location>
</feature>
<dbReference type="KEGG" id="daf:Desaf_2104"/>
<evidence type="ECO:0000256" key="1">
    <source>
        <dbReference type="ARBA" id="ARBA00004651"/>
    </source>
</evidence>
<evidence type="ECO:0000256" key="5">
    <source>
        <dbReference type="ARBA" id="ARBA00023136"/>
    </source>
</evidence>
<dbReference type="HOGENOM" id="CLU_033863_4_1_7"/>
<feature type="transmembrane region" description="Helical" evidence="6">
    <location>
        <begin position="33"/>
        <end position="56"/>
    </location>
</feature>